<dbReference type="EMBL" id="JNBU01000001">
    <property type="protein sequence ID" value="OCT43808.1"/>
    <property type="molecule type" value="Genomic_DNA"/>
</dbReference>
<dbReference type="AlphaFoldDB" id="A0A9X5LVR8"/>
<accession>A0A9X5LVR8</accession>
<proteinExistence type="predicted"/>
<reference evidence="1" key="1">
    <citation type="submission" date="2014-05" db="EMBL/GenBank/DDBJ databases">
        <authorList>
            <person name="Jahns A.C."/>
            <person name="Eilers H."/>
            <person name="Alexeyev O.A."/>
        </authorList>
    </citation>
    <scope>NUCLEOTIDE SEQUENCE [LARGE SCALE GENOMIC DNA]</scope>
    <source>
        <strain evidence="1">DSM 20700</strain>
    </source>
</reference>
<evidence type="ECO:0008006" key="2">
    <source>
        <dbReference type="Google" id="ProtNLM"/>
    </source>
</evidence>
<organism evidence="1">
    <name type="scientific">Cutibacterium granulosum DSM 20700</name>
    <dbReference type="NCBI Taxonomy" id="1160719"/>
    <lineage>
        <taxon>Bacteria</taxon>
        <taxon>Bacillati</taxon>
        <taxon>Actinomycetota</taxon>
        <taxon>Actinomycetes</taxon>
        <taxon>Propionibacteriales</taxon>
        <taxon>Propionibacteriaceae</taxon>
        <taxon>Cutibacterium</taxon>
    </lineage>
</organism>
<gene>
    <name evidence="1" type="ORF">L860_02335</name>
</gene>
<dbReference type="Pfam" id="PF12005">
    <property type="entry name" value="DUF3499"/>
    <property type="match status" value="1"/>
</dbReference>
<sequence>MVRLCVRSGCRRRAVATLTYVYAESSAVLGPLSPEQHPGGYDLCSEHSGELTVPKGWELIRLPGVDGTEDEHEPDDIMALARAVREIGMLDDEIVPTSGDATAESHGVPNMAGVTVLGRRGHLAVIADRDSVR</sequence>
<evidence type="ECO:0000313" key="1">
    <source>
        <dbReference type="EMBL" id="OCT43808.1"/>
    </source>
</evidence>
<dbReference type="InterPro" id="IPR021888">
    <property type="entry name" value="DUF3499"/>
</dbReference>
<protein>
    <recommendedName>
        <fullName evidence="2">DUF3499 domain-containing protein</fullName>
    </recommendedName>
</protein>
<comment type="caution">
    <text evidence="1">The sequence shown here is derived from an EMBL/GenBank/DDBJ whole genome shotgun (WGS) entry which is preliminary data.</text>
</comment>
<name>A0A9X5LVR8_9ACTN</name>